<evidence type="ECO:0000256" key="4">
    <source>
        <dbReference type="ARBA" id="ARBA00022692"/>
    </source>
</evidence>
<feature type="transmembrane region" description="Helical" evidence="7">
    <location>
        <begin position="300"/>
        <end position="318"/>
    </location>
</feature>
<feature type="transmembrane region" description="Helical" evidence="7">
    <location>
        <begin position="59"/>
        <end position="77"/>
    </location>
</feature>
<protein>
    <recommendedName>
        <fullName evidence="10">Permease</fullName>
    </recommendedName>
</protein>
<organism evidence="8 9">
    <name type="scientific">candidate division WWE3 bacterium CG_4_8_14_3_um_filter_42_11</name>
    <dbReference type="NCBI Taxonomy" id="1975076"/>
    <lineage>
        <taxon>Bacteria</taxon>
        <taxon>Katanobacteria</taxon>
    </lineage>
</organism>
<keyword evidence="4 7" id="KW-0812">Transmembrane</keyword>
<feature type="transmembrane region" description="Helical" evidence="7">
    <location>
        <begin position="270"/>
        <end position="288"/>
    </location>
</feature>
<evidence type="ECO:0008006" key="10">
    <source>
        <dbReference type="Google" id="ProtNLM"/>
    </source>
</evidence>
<keyword evidence="6 7" id="KW-0472">Membrane</keyword>
<dbReference type="PANTHER" id="PTHR43299">
    <property type="entry name" value="UPF0718 PROTEIN YRAQ"/>
    <property type="match status" value="1"/>
</dbReference>
<gene>
    <name evidence="8" type="ORF">CO015_04785</name>
</gene>
<feature type="transmembrane region" description="Helical" evidence="7">
    <location>
        <begin position="98"/>
        <end position="125"/>
    </location>
</feature>
<feature type="transmembrane region" description="Helical" evidence="7">
    <location>
        <begin position="338"/>
        <end position="359"/>
    </location>
</feature>
<dbReference type="AlphaFoldDB" id="A0A2M8G5R4"/>
<evidence type="ECO:0000256" key="6">
    <source>
        <dbReference type="ARBA" id="ARBA00023136"/>
    </source>
</evidence>
<evidence type="ECO:0000313" key="9">
    <source>
        <dbReference type="Proteomes" id="UP000229438"/>
    </source>
</evidence>
<evidence type="ECO:0000256" key="5">
    <source>
        <dbReference type="ARBA" id="ARBA00022989"/>
    </source>
</evidence>
<comment type="similarity">
    <text evidence="2">Belongs to the UPF0718 family.</text>
</comment>
<feature type="transmembrane region" description="Helical" evidence="7">
    <location>
        <begin position="12"/>
        <end position="28"/>
    </location>
</feature>
<evidence type="ECO:0000313" key="8">
    <source>
        <dbReference type="EMBL" id="PJC68224.1"/>
    </source>
</evidence>
<comment type="subcellular location">
    <subcellularLocation>
        <location evidence="1">Cell membrane</location>
        <topology evidence="1">Multi-pass membrane protein</topology>
    </subcellularLocation>
</comment>
<feature type="transmembrane region" description="Helical" evidence="7">
    <location>
        <begin position="131"/>
        <end position="151"/>
    </location>
</feature>
<dbReference type="Pfam" id="PF03773">
    <property type="entry name" value="ArsP_1"/>
    <property type="match status" value="1"/>
</dbReference>
<dbReference type="PANTHER" id="PTHR43299:SF1">
    <property type="entry name" value="UPF0718 PROTEIN YRAQ"/>
    <property type="match status" value="1"/>
</dbReference>
<proteinExistence type="inferred from homology"/>
<comment type="caution">
    <text evidence="8">The sequence shown here is derived from an EMBL/GenBank/DDBJ whole genome shotgun (WGS) entry which is preliminary data.</text>
</comment>
<feature type="transmembrane region" description="Helical" evidence="7">
    <location>
        <begin position="163"/>
        <end position="183"/>
    </location>
</feature>
<accession>A0A2M8G5R4</accession>
<feature type="transmembrane region" description="Helical" evidence="7">
    <location>
        <begin position="209"/>
        <end position="226"/>
    </location>
</feature>
<dbReference type="GO" id="GO:0005886">
    <property type="term" value="C:plasma membrane"/>
    <property type="evidence" value="ECO:0007669"/>
    <property type="project" value="UniProtKB-SubCell"/>
</dbReference>
<evidence type="ECO:0000256" key="1">
    <source>
        <dbReference type="ARBA" id="ARBA00004651"/>
    </source>
</evidence>
<feature type="transmembrane region" description="Helical" evidence="7">
    <location>
        <begin position="366"/>
        <end position="386"/>
    </location>
</feature>
<dbReference type="EMBL" id="PFQS01000113">
    <property type="protein sequence ID" value="PJC68224.1"/>
    <property type="molecule type" value="Genomic_DNA"/>
</dbReference>
<sequence>MKKIGEIIRKNWVLGLLGGAYLIIYLWQESIGSLLVQENVQKVVGESIYQGWLGLVDYLSAHVLFCLIPAFFIAGAINSLIDSQSILKYLSGKTKKWLAYLIAAVGGFFIEVCSCTILPLFAGIWKKGAGLGIATTFLYAGPAINIVAFLLTGQRLGWDLATVRLILSITFAISVGLIMEFVFRNEKKIEGELVFVDQEKSFDSKRKSQIFWVTLFAILIAGTAPINSTLRYAIVIPLTFTSILITFLWLKREKRGRWWEETINFTTQIIPLLLVGVFFASFLTHLIPQEEFQRLASNNNILTNFVAVLFGSIAYFPALVEVPIAENFLRLGMNKGPLLAYLLSDPVLSLQGLLIISKLIGKKKTLVYAVSIVILTTLAGYIYGLFT</sequence>
<reference evidence="9" key="1">
    <citation type="submission" date="2017-09" db="EMBL/GenBank/DDBJ databases">
        <title>Depth-based differentiation of microbial function through sediment-hosted aquifers and enrichment of novel symbionts in the deep terrestrial subsurface.</title>
        <authorList>
            <person name="Probst A.J."/>
            <person name="Ladd B."/>
            <person name="Jarett J.K."/>
            <person name="Geller-Mcgrath D.E."/>
            <person name="Sieber C.M.K."/>
            <person name="Emerson J.B."/>
            <person name="Anantharaman K."/>
            <person name="Thomas B.C."/>
            <person name="Malmstrom R."/>
            <person name="Stieglmeier M."/>
            <person name="Klingl A."/>
            <person name="Woyke T."/>
            <person name="Ryan C.M."/>
            <person name="Banfield J.F."/>
        </authorList>
    </citation>
    <scope>NUCLEOTIDE SEQUENCE [LARGE SCALE GENOMIC DNA]</scope>
</reference>
<keyword evidence="5 7" id="KW-1133">Transmembrane helix</keyword>
<name>A0A2M8G5R4_UNCKA</name>
<dbReference type="Proteomes" id="UP000229438">
    <property type="component" value="Unassembled WGS sequence"/>
</dbReference>
<dbReference type="InterPro" id="IPR005524">
    <property type="entry name" value="DUF318"/>
</dbReference>
<evidence type="ECO:0000256" key="2">
    <source>
        <dbReference type="ARBA" id="ARBA00006386"/>
    </source>
</evidence>
<evidence type="ECO:0000256" key="7">
    <source>
        <dbReference type="SAM" id="Phobius"/>
    </source>
</evidence>
<evidence type="ECO:0000256" key="3">
    <source>
        <dbReference type="ARBA" id="ARBA00022475"/>
    </source>
</evidence>
<feature type="transmembrane region" description="Helical" evidence="7">
    <location>
        <begin position="233"/>
        <end position="250"/>
    </location>
</feature>
<keyword evidence="3" id="KW-1003">Cell membrane</keyword>